<evidence type="ECO:0000313" key="3">
    <source>
        <dbReference type="Proteomes" id="UP001293254"/>
    </source>
</evidence>
<gene>
    <name evidence="2" type="ORF">Salat_1191100</name>
</gene>
<feature type="region of interest" description="Disordered" evidence="1">
    <location>
        <begin position="1"/>
        <end position="145"/>
    </location>
</feature>
<sequence>MNARIPRLSGALRGRPAPVVAARSSDVDASVACEGDPPTDSSEHPVGSTPSVPVELAGGESREVAPPLEGTLPGDANTGALGSREVEVVEVAEVAEGPSKKHRRKNKKHRSKSSSKSSKRSKSRSERRAAKDATKEGENTKHLKEMVVWWKQAREELMTSSSRTSEMEGEKLDSG</sequence>
<feature type="compositionally biased region" description="Low complexity" evidence="1">
    <location>
        <begin position="16"/>
        <end position="32"/>
    </location>
</feature>
<feature type="compositionally biased region" description="Basic and acidic residues" evidence="1">
    <location>
        <begin position="123"/>
        <end position="145"/>
    </location>
</feature>
<feature type="compositionally biased region" description="Basic residues" evidence="1">
    <location>
        <begin position="100"/>
        <end position="122"/>
    </location>
</feature>
<evidence type="ECO:0000313" key="2">
    <source>
        <dbReference type="EMBL" id="KAK4428912.1"/>
    </source>
</evidence>
<accession>A0AAE2CNR1</accession>
<comment type="caution">
    <text evidence="2">The sequence shown here is derived from an EMBL/GenBank/DDBJ whole genome shotgun (WGS) entry which is preliminary data.</text>
</comment>
<dbReference type="AlphaFoldDB" id="A0AAE2CNR1"/>
<name>A0AAE2CNR1_9LAMI</name>
<dbReference type="Proteomes" id="UP001293254">
    <property type="component" value="Unassembled WGS sequence"/>
</dbReference>
<feature type="region of interest" description="Disordered" evidence="1">
    <location>
        <begin position="156"/>
        <end position="175"/>
    </location>
</feature>
<protein>
    <submittedName>
        <fullName evidence="2">Uncharacterized protein</fullName>
    </submittedName>
</protein>
<dbReference type="EMBL" id="JACGWO010000004">
    <property type="protein sequence ID" value="KAK4428912.1"/>
    <property type="molecule type" value="Genomic_DNA"/>
</dbReference>
<proteinExistence type="predicted"/>
<organism evidence="2 3">
    <name type="scientific">Sesamum alatum</name>
    <dbReference type="NCBI Taxonomy" id="300844"/>
    <lineage>
        <taxon>Eukaryota</taxon>
        <taxon>Viridiplantae</taxon>
        <taxon>Streptophyta</taxon>
        <taxon>Embryophyta</taxon>
        <taxon>Tracheophyta</taxon>
        <taxon>Spermatophyta</taxon>
        <taxon>Magnoliopsida</taxon>
        <taxon>eudicotyledons</taxon>
        <taxon>Gunneridae</taxon>
        <taxon>Pentapetalae</taxon>
        <taxon>asterids</taxon>
        <taxon>lamiids</taxon>
        <taxon>Lamiales</taxon>
        <taxon>Pedaliaceae</taxon>
        <taxon>Sesamum</taxon>
    </lineage>
</organism>
<evidence type="ECO:0000256" key="1">
    <source>
        <dbReference type="SAM" id="MobiDB-lite"/>
    </source>
</evidence>
<keyword evidence="3" id="KW-1185">Reference proteome</keyword>
<reference evidence="2" key="1">
    <citation type="submission" date="2020-06" db="EMBL/GenBank/DDBJ databases">
        <authorList>
            <person name="Li T."/>
            <person name="Hu X."/>
            <person name="Zhang T."/>
            <person name="Song X."/>
            <person name="Zhang H."/>
            <person name="Dai N."/>
            <person name="Sheng W."/>
            <person name="Hou X."/>
            <person name="Wei L."/>
        </authorList>
    </citation>
    <scope>NUCLEOTIDE SEQUENCE</scope>
    <source>
        <strain evidence="2">3651</strain>
        <tissue evidence="2">Leaf</tissue>
    </source>
</reference>
<reference evidence="2" key="2">
    <citation type="journal article" date="2024" name="Plant">
        <title>Genomic evolution and insights into agronomic trait innovations of Sesamum species.</title>
        <authorList>
            <person name="Miao H."/>
            <person name="Wang L."/>
            <person name="Qu L."/>
            <person name="Liu H."/>
            <person name="Sun Y."/>
            <person name="Le M."/>
            <person name="Wang Q."/>
            <person name="Wei S."/>
            <person name="Zheng Y."/>
            <person name="Lin W."/>
            <person name="Duan Y."/>
            <person name="Cao H."/>
            <person name="Xiong S."/>
            <person name="Wang X."/>
            <person name="Wei L."/>
            <person name="Li C."/>
            <person name="Ma Q."/>
            <person name="Ju M."/>
            <person name="Zhao R."/>
            <person name="Li G."/>
            <person name="Mu C."/>
            <person name="Tian Q."/>
            <person name="Mei H."/>
            <person name="Zhang T."/>
            <person name="Gao T."/>
            <person name="Zhang H."/>
        </authorList>
    </citation>
    <scope>NUCLEOTIDE SEQUENCE</scope>
    <source>
        <strain evidence="2">3651</strain>
    </source>
</reference>
<feature type="compositionally biased region" description="Basic and acidic residues" evidence="1">
    <location>
        <begin position="165"/>
        <end position="175"/>
    </location>
</feature>